<dbReference type="AlphaFoldDB" id="A0A3R9RAN0"/>
<dbReference type="EMBL" id="RCOS01000008">
    <property type="protein sequence ID" value="RSN78764.1"/>
    <property type="molecule type" value="Genomic_DNA"/>
</dbReference>
<name>A0A3R9RAN0_9CREN</name>
<evidence type="ECO:0000313" key="2">
    <source>
        <dbReference type="Proteomes" id="UP000277582"/>
    </source>
</evidence>
<dbReference type="Proteomes" id="UP000277582">
    <property type="component" value="Unassembled WGS sequence"/>
</dbReference>
<sequence length="238" mass="27749">MREDISKNIEYNINRHVEKFNKESGEIFTYRIKVKWTDADSIESDLRDNVLVIKMKDHRNQSRNFALAIREYVPKALIPTARRYVHQGLMKAIDYVISKDILAVDTNALNYFINITADDINQIKDLVEETEEINKEGRLTRILLSEYKKLSSLYPTDPKPDVHRETKEFESKVYRLAVKEPEEKVDPTYIGKYIKAAVVPIAKIETFRDFGLEAHMKFIKESLEKGVDTFLCGGSWRV</sequence>
<comment type="caution">
    <text evidence="1">The sequence shown here is derived from an EMBL/GenBank/DDBJ whole genome shotgun (WGS) entry which is preliminary data.</text>
</comment>
<gene>
    <name evidence="1" type="ORF">D6D85_00425</name>
</gene>
<reference evidence="1 2" key="1">
    <citation type="submission" date="2018-10" db="EMBL/GenBank/DDBJ databases">
        <title>Co-occurring genomic capacity for anaerobic methane metabolism and dissimilatory sulfite reduction discovered in the Korarchaeota.</title>
        <authorList>
            <person name="Mckay L.J."/>
            <person name="Dlakic M."/>
            <person name="Fields M.W."/>
            <person name="Delmont T.O."/>
            <person name="Eren A.M."/>
            <person name="Jay Z.J."/>
            <person name="Klingelsmith K.B."/>
            <person name="Rusch D.B."/>
            <person name="Inskeep W.P."/>
        </authorList>
    </citation>
    <scope>NUCLEOTIDE SEQUENCE [LARGE SCALE GENOMIC DNA]</scope>
    <source>
        <strain evidence="1 2">MDKW</strain>
    </source>
</reference>
<organism evidence="1 2">
    <name type="scientific">Candidatus Methanodesulfokora washburnensis</name>
    <dbReference type="NCBI Taxonomy" id="2478471"/>
    <lineage>
        <taxon>Archaea</taxon>
        <taxon>Thermoproteota</taxon>
        <taxon>Candidatus Korarchaeia</taxon>
        <taxon>Candidatus Korarchaeia incertae sedis</taxon>
        <taxon>Candidatus Methanodesulfokora</taxon>
    </lineage>
</organism>
<evidence type="ECO:0000313" key="1">
    <source>
        <dbReference type="EMBL" id="RSN78764.1"/>
    </source>
</evidence>
<keyword evidence="2" id="KW-1185">Reference proteome</keyword>
<proteinExistence type="predicted"/>
<protein>
    <submittedName>
        <fullName evidence="1">Uncharacterized protein</fullName>
    </submittedName>
</protein>
<accession>A0A3R9RAN0</accession>